<reference evidence="1 2" key="1">
    <citation type="submission" date="2008-07" db="EMBL/GenBank/DDBJ databases">
        <authorList>
            <person name="El-Sayed N."/>
            <person name="Caler E."/>
            <person name="Inman J."/>
            <person name="Amedeo P."/>
            <person name="Hass B."/>
            <person name="Wortman J."/>
        </authorList>
    </citation>
    <scope>NUCLEOTIDE SEQUENCE [LARGE SCALE GENOMIC DNA]</scope>
    <source>
        <strain evidence="2">ATCC 50983 / TXsc</strain>
    </source>
</reference>
<dbReference type="InParanoid" id="C5K6T4"/>
<accession>C5K6T4</accession>
<name>C5K6T4_PERM5</name>
<evidence type="ECO:0000313" key="2">
    <source>
        <dbReference type="Proteomes" id="UP000007800"/>
    </source>
</evidence>
<sequence>VAGTLVVVPIEGHNVTANTVASAAEFIREDVIPRCLTPQGINDLWIRLQQEEDSAAVENAEWLRKVEAYQPRAHKGKGGIGAATVGDGLVAGTPMFHTPIESSERSHFIHGQTIDPEDSEPVVSNLVKIPEKVSQVVTRRLQEIKMATKIVDIKISSTPQAGQRSVMLKGTKNRIQTVKDIFMEFRASAADRKSATLDNLLNAYQYTSHI</sequence>
<dbReference type="AlphaFoldDB" id="C5K6T4"/>
<protein>
    <submittedName>
        <fullName evidence="1">Uncharacterized protein</fullName>
    </submittedName>
</protein>
<gene>
    <name evidence="1" type="ORF">Pmar_PMAR008308</name>
</gene>
<proteinExistence type="predicted"/>
<feature type="non-terminal residue" evidence="1">
    <location>
        <position position="1"/>
    </location>
</feature>
<dbReference type="GeneID" id="9058161"/>
<organism evidence="2">
    <name type="scientific">Perkinsus marinus (strain ATCC 50983 / TXsc)</name>
    <dbReference type="NCBI Taxonomy" id="423536"/>
    <lineage>
        <taxon>Eukaryota</taxon>
        <taxon>Sar</taxon>
        <taxon>Alveolata</taxon>
        <taxon>Perkinsozoa</taxon>
        <taxon>Perkinsea</taxon>
        <taxon>Perkinsida</taxon>
        <taxon>Perkinsidae</taxon>
        <taxon>Perkinsus</taxon>
    </lineage>
</organism>
<keyword evidence="2" id="KW-1185">Reference proteome</keyword>
<dbReference type="RefSeq" id="XP_002788013.1">
    <property type="nucleotide sequence ID" value="XM_002787967.1"/>
</dbReference>
<dbReference type="Proteomes" id="UP000007800">
    <property type="component" value="Unassembled WGS sequence"/>
</dbReference>
<dbReference type="OMA" id="GINDLWI"/>
<dbReference type="EMBL" id="GG670908">
    <property type="protein sequence ID" value="EER19809.1"/>
    <property type="molecule type" value="Genomic_DNA"/>
</dbReference>
<evidence type="ECO:0000313" key="1">
    <source>
        <dbReference type="EMBL" id="EER19809.1"/>
    </source>
</evidence>